<dbReference type="OrthoDB" id="10250320at2759"/>
<evidence type="ECO:0000259" key="2">
    <source>
        <dbReference type="Pfam" id="PF00134"/>
    </source>
</evidence>
<gene>
    <name evidence="3" type="ORF">INT45_003210</name>
</gene>
<feature type="region of interest" description="Disordered" evidence="1">
    <location>
        <begin position="55"/>
        <end position="78"/>
    </location>
</feature>
<dbReference type="GO" id="GO:0005634">
    <property type="term" value="C:nucleus"/>
    <property type="evidence" value="ECO:0007669"/>
    <property type="project" value="TreeGrafter"/>
</dbReference>
<dbReference type="Pfam" id="PF00134">
    <property type="entry name" value="Cyclin_N"/>
    <property type="match status" value="1"/>
</dbReference>
<dbReference type="EMBL" id="JAEPRB010000033">
    <property type="protein sequence ID" value="KAG2225010.1"/>
    <property type="molecule type" value="Genomic_DNA"/>
</dbReference>
<dbReference type="Gene3D" id="1.10.472.10">
    <property type="entry name" value="Cyclin-like"/>
    <property type="match status" value="1"/>
</dbReference>
<dbReference type="SUPFAM" id="SSF47954">
    <property type="entry name" value="Cyclin-like"/>
    <property type="match status" value="1"/>
</dbReference>
<evidence type="ECO:0000256" key="1">
    <source>
        <dbReference type="SAM" id="MobiDB-lite"/>
    </source>
</evidence>
<feature type="compositionally biased region" description="Low complexity" evidence="1">
    <location>
        <begin position="60"/>
        <end position="73"/>
    </location>
</feature>
<dbReference type="InterPro" id="IPR013922">
    <property type="entry name" value="Cyclin_PHO80-like"/>
</dbReference>
<dbReference type="PANTHER" id="PTHR15615:SF108">
    <property type="entry name" value="PROTEIN CNPPD1"/>
    <property type="match status" value="1"/>
</dbReference>
<reference evidence="3 4" key="1">
    <citation type="submission" date="2020-12" db="EMBL/GenBank/DDBJ databases">
        <title>Metabolic potential, ecology and presence of endohyphal bacteria is reflected in genomic diversity of Mucoromycotina.</title>
        <authorList>
            <person name="Muszewska A."/>
            <person name="Okrasinska A."/>
            <person name="Steczkiewicz K."/>
            <person name="Drgas O."/>
            <person name="Orlowska M."/>
            <person name="Perlinska-Lenart U."/>
            <person name="Aleksandrzak-Piekarczyk T."/>
            <person name="Szatraj K."/>
            <person name="Zielenkiewicz U."/>
            <person name="Pilsyk S."/>
            <person name="Malc E."/>
            <person name="Mieczkowski P."/>
            <person name="Kruszewska J.S."/>
            <person name="Biernat P."/>
            <person name="Pawlowska J."/>
        </authorList>
    </citation>
    <scope>NUCLEOTIDE SEQUENCE [LARGE SCALE GENOMIC DNA]</scope>
    <source>
        <strain evidence="3 4">CBS 142.35</strain>
    </source>
</reference>
<comment type="caution">
    <text evidence="3">The sequence shown here is derived from an EMBL/GenBank/DDBJ whole genome shotgun (WGS) entry which is preliminary data.</text>
</comment>
<dbReference type="GO" id="GO:0016538">
    <property type="term" value="F:cyclin-dependent protein serine/threonine kinase regulator activity"/>
    <property type="evidence" value="ECO:0007669"/>
    <property type="project" value="TreeGrafter"/>
</dbReference>
<protein>
    <recommendedName>
        <fullName evidence="2">Cyclin N-terminal domain-containing protein</fullName>
    </recommendedName>
</protein>
<evidence type="ECO:0000313" key="3">
    <source>
        <dbReference type="EMBL" id="KAG2225010.1"/>
    </source>
</evidence>
<dbReference type="AlphaFoldDB" id="A0A8H7S8W7"/>
<dbReference type="Proteomes" id="UP000646827">
    <property type="component" value="Unassembled WGS sequence"/>
</dbReference>
<keyword evidence="4" id="KW-1185">Reference proteome</keyword>
<feature type="region of interest" description="Disordered" evidence="1">
    <location>
        <begin position="1"/>
        <end position="22"/>
    </location>
</feature>
<dbReference type="GO" id="GO:0019901">
    <property type="term" value="F:protein kinase binding"/>
    <property type="evidence" value="ECO:0007669"/>
    <property type="project" value="InterPro"/>
</dbReference>
<dbReference type="PANTHER" id="PTHR15615">
    <property type="match status" value="1"/>
</dbReference>
<accession>A0A8H7S8W7</accession>
<dbReference type="InterPro" id="IPR036915">
    <property type="entry name" value="Cyclin-like_sf"/>
</dbReference>
<name>A0A8H7S8W7_9FUNG</name>
<feature type="domain" description="Cyclin N-terminal" evidence="2">
    <location>
        <begin position="71"/>
        <end position="182"/>
    </location>
</feature>
<dbReference type="InterPro" id="IPR006671">
    <property type="entry name" value="Cyclin_N"/>
</dbReference>
<organism evidence="3 4">
    <name type="scientific">Circinella minor</name>
    <dbReference type="NCBI Taxonomy" id="1195481"/>
    <lineage>
        <taxon>Eukaryota</taxon>
        <taxon>Fungi</taxon>
        <taxon>Fungi incertae sedis</taxon>
        <taxon>Mucoromycota</taxon>
        <taxon>Mucoromycotina</taxon>
        <taxon>Mucoromycetes</taxon>
        <taxon>Mucorales</taxon>
        <taxon>Lichtheimiaceae</taxon>
        <taxon>Circinella</taxon>
    </lineage>
</organism>
<proteinExistence type="predicted"/>
<dbReference type="GO" id="GO:0000307">
    <property type="term" value="C:cyclin-dependent protein kinase holoenzyme complex"/>
    <property type="evidence" value="ECO:0007669"/>
    <property type="project" value="TreeGrafter"/>
</dbReference>
<feature type="compositionally biased region" description="Low complexity" evidence="1">
    <location>
        <begin position="7"/>
        <end position="19"/>
    </location>
</feature>
<evidence type="ECO:0000313" key="4">
    <source>
        <dbReference type="Proteomes" id="UP000646827"/>
    </source>
</evidence>
<sequence>MLPTTPPSLSTTTTTTTTTNTHKQTYIPPGFIDFASSSFDAIFYQHEHHFQPSIIIPTTNNKDNNNNNNNSSSPKVRRRDSMLPDLLPFIEMITEKCSVEPVQLIMALIYVQRFRACLPSGYKAESEAAHRIFAASLLVASKYSEDHYLSTKNLVRATGDVWSIKEMTRMEFALLRFLDWNLYIDSDEIASFLRELNFDASIVLSPQEQLYYDTTTMSTLVVPELSPSPSTCSSTRSDDTTL</sequence>
<dbReference type="CDD" id="cd20557">
    <property type="entry name" value="CYCLIN_ScPCL1-like"/>
    <property type="match status" value="1"/>
</dbReference>